<gene>
    <name evidence="2" type="ORF">OS493_015181</name>
</gene>
<protein>
    <recommendedName>
        <fullName evidence="1">VPS9 domain-containing protein</fullName>
    </recommendedName>
</protein>
<evidence type="ECO:0000313" key="3">
    <source>
        <dbReference type="Proteomes" id="UP001163046"/>
    </source>
</evidence>
<evidence type="ECO:0000313" key="2">
    <source>
        <dbReference type="EMBL" id="KAJ7385597.1"/>
    </source>
</evidence>
<evidence type="ECO:0000259" key="1">
    <source>
        <dbReference type="PROSITE" id="PS51205"/>
    </source>
</evidence>
<name>A0A9W9ZPL6_9CNID</name>
<dbReference type="PROSITE" id="PS51205">
    <property type="entry name" value="VPS9"/>
    <property type="match status" value="1"/>
</dbReference>
<dbReference type="Pfam" id="PF02204">
    <property type="entry name" value="VPS9"/>
    <property type="match status" value="1"/>
</dbReference>
<comment type="caution">
    <text evidence="2">The sequence shown here is derived from an EMBL/GenBank/DDBJ whole genome shotgun (WGS) entry which is preliminary data.</text>
</comment>
<dbReference type="OrthoDB" id="300289at2759"/>
<accession>A0A9W9ZPL6</accession>
<dbReference type="InterPro" id="IPR003123">
    <property type="entry name" value="VPS9"/>
</dbReference>
<dbReference type="Proteomes" id="UP001163046">
    <property type="component" value="Unassembled WGS sequence"/>
</dbReference>
<proteinExistence type="predicted"/>
<organism evidence="2 3">
    <name type="scientific">Desmophyllum pertusum</name>
    <dbReference type="NCBI Taxonomy" id="174260"/>
    <lineage>
        <taxon>Eukaryota</taxon>
        <taxon>Metazoa</taxon>
        <taxon>Cnidaria</taxon>
        <taxon>Anthozoa</taxon>
        <taxon>Hexacorallia</taxon>
        <taxon>Scleractinia</taxon>
        <taxon>Caryophylliina</taxon>
        <taxon>Caryophylliidae</taxon>
        <taxon>Desmophyllum</taxon>
    </lineage>
</organism>
<dbReference type="SUPFAM" id="SSF109993">
    <property type="entry name" value="VPS9 domain"/>
    <property type="match status" value="1"/>
</dbReference>
<dbReference type="AlphaFoldDB" id="A0A9W9ZPL6"/>
<dbReference type="InterPro" id="IPR037191">
    <property type="entry name" value="VPS9_dom_sf"/>
</dbReference>
<sequence>MAQYIVDKQLTHQRESLSYDMVYAKLEQYLMPSIYSLVQDHISKPDEDKRISQIYTNLAHITQTQFGISPEYQDDDEFMDVWVYVVLKSKLPKLASTIAYLRQYSNPNLAFSEAGYYMASVEFACQYLLRVNEQDYRNKSLLLTESIVVCEQARFGKMVAEEAAVFEMVSENKWLCGYELLAVKEWHLDPTR</sequence>
<reference evidence="2" key="1">
    <citation type="submission" date="2023-01" db="EMBL/GenBank/DDBJ databases">
        <title>Genome assembly of the deep-sea coral Lophelia pertusa.</title>
        <authorList>
            <person name="Herrera S."/>
            <person name="Cordes E."/>
        </authorList>
    </citation>
    <scope>NUCLEOTIDE SEQUENCE</scope>
    <source>
        <strain evidence="2">USNM1676648</strain>
        <tissue evidence="2">Polyp</tissue>
    </source>
</reference>
<dbReference type="Gene3D" id="1.20.1050.80">
    <property type="entry name" value="VPS9 domain"/>
    <property type="match status" value="1"/>
</dbReference>
<feature type="domain" description="VPS9" evidence="1">
    <location>
        <begin position="4"/>
        <end position="137"/>
    </location>
</feature>
<keyword evidence="3" id="KW-1185">Reference proteome</keyword>
<dbReference type="EMBL" id="MU825880">
    <property type="protein sequence ID" value="KAJ7385597.1"/>
    <property type="molecule type" value="Genomic_DNA"/>
</dbReference>